<protein>
    <submittedName>
        <fullName evidence="1">Uncharacterized protein</fullName>
    </submittedName>
</protein>
<reference evidence="2" key="2">
    <citation type="submission" date="2015-01" db="EMBL/GenBank/DDBJ databases">
        <title>Evolutionary Origins and Diversification of the Mycorrhizal Mutualists.</title>
        <authorList>
            <consortium name="DOE Joint Genome Institute"/>
            <consortium name="Mycorrhizal Genomics Consortium"/>
            <person name="Kohler A."/>
            <person name="Kuo A."/>
            <person name="Nagy L.G."/>
            <person name="Floudas D."/>
            <person name="Copeland A."/>
            <person name="Barry K.W."/>
            <person name="Cichocki N."/>
            <person name="Veneault-Fourrey C."/>
            <person name="LaButti K."/>
            <person name="Lindquist E.A."/>
            <person name="Lipzen A."/>
            <person name="Lundell T."/>
            <person name="Morin E."/>
            <person name="Murat C."/>
            <person name="Riley R."/>
            <person name="Ohm R."/>
            <person name="Sun H."/>
            <person name="Tunlid A."/>
            <person name="Henrissat B."/>
            <person name="Grigoriev I.V."/>
            <person name="Hibbett D.S."/>
            <person name="Martin F."/>
        </authorList>
    </citation>
    <scope>NUCLEOTIDE SEQUENCE [LARGE SCALE GENOMIC DNA]</scope>
    <source>
        <strain evidence="2">LaAM-08-1</strain>
    </source>
</reference>
<evidence type="ECO:0000313" key="2">
    <source>
        <dbReference type="Proteomes" id="UP000054477"/>
    </source>
</evidence>
<proteinExistence type="predicted"/>
<gene>
    <name evidence="1" type="ORF">K443DRAFT_112126</name>
</gene>
<dbReference type="AlphaFoldDB" id="A0A0C9WIR2"/>
<dbReference type="HOGENOM" id="CLU_2892038_0_0_1"/>
<evidence type="ECO:0000313" key="1">
    <source>
        <dbReference type="EMBL" id="KIJ93389.1"/>
    </source>
</evidence>
<keyword evidence="2" id="KW-1185">Reference proteome</keyword>
<reference evidence="1 2" key="1">
    <citation type="submission" date="2014-04" db="EMBL/GenBank/DDBJ databases">
        <authorList>
            <consortium name="DOE Joint Genome Institute"/>
            <person name="Kuo A."/>
            <person name="Kohler A."/>
            <person name="Nagy L.G."/>
            <person name="Floudas D."/>
            <person name="Copeland A."/>
            <person name="Barry K.W."/>
            <person name="Cichocki N."/>
            <person name="Veneault-Fourrey C."/>
            <person name="LaButti K."/>
            <person name="Lindquist E.A."/>
            <person name="Lipzen A."/>
            <person name="Lundell T."/>
            <person name="Morin E."/>
            <person name="Murat C."/>
            <person name="Sun H."/>
            <person name="Tunlid A."/>
            <person name="Henrissat B."/>
            <person name="Grigoriev I.V."/>
            <person name="Hibbett D.S."/>
            <person name="Martin F."/>
            <person name="Nordberg H.P."/>
            <person name="Cantor M.N."/>
            <person name="Hua S.X."/>
        </authorList>
    </citation>
    <scope>NUCLEOTIDE SEQUENCE [LARGE SCALE GENOMIC DNA]</scope>
    <source>
        <strain evidence="1 2">LaAM-08-1</strain>
    </source>
</reference>
<dbReference type="EMBL" id="KN838847">
    <property type="protein sequence ID" value="KIJ93389.1"/>
    <property type="molecule type" value="Genomic_DNA"/>
</dbReference>
<name>A0A0C9WIR2_9AGAR</name>
<dbReference type="Proteomes" id="UP000054477">
    <property type="component" value="Unassembled WGS sequence"/>
</dbReference>
<accession>A0A0C9WIR2</accession>
<feature type="non-terminal residue" evidence="1">
    <location>
        <position position="1"/>
    </location>
</feature>
<organism evidence="1 2">
    <name type="scientific">Laccaria amethystina LaAM-08-1</name>
    <dbReference type="NCBI Taxonomy" id="1095629"/>
    <lineage>
        <taxon>Eukaryota</taxon>
        <taxon>Fungi</taxon>
        <taxon>Dikarya</taxon>
        <taxon>Basidiomycota</taxon>
        <taxon>Agaricomycotina</taxon>
        <taxon>Agaricomycetes</taxon>
        <taxon>Agaricomycetidae</taxon>
        <taxon>Agaricales</taxon>
        <taxon>Agaricineae</taxon>
        <taxon>Hydnangiaceae</taxon>
        <taxon>Laccaria</taxon>
    </lineage>
</organism>
<sequence length="63" mass="6869">VTSAVKYYMLMLLQWFPDVSFPPNVRVSFPSKAGKNGLRAVPIPHTLLEANTTQAVAPAPSEN</sequence>